<dbReference type="Proteomes" id="UP000037251">
    <property type="component" value="Unassembled WGS sequence"/>
</dbReference>
<proteinExistence type="predicted"/>
<feature type="transmembrane region" description="Helical" evidence="1">
    <location>
        <begin position="52"/>
        <end position="74"/>
    </location>
</feature>
<evidence type="ECO:0000313" key="3">
    <source>
        <dbReference type="Proteomes" id="UP000037251"/>
    </source>
</evidence>
<feature type="transmembrane region" description="Helical" evidence="1">
    <location>
        <begin position="21"/>
        <end position="46"/>
    </location>
</feature>
<evidence type="ECO:0000313" key="2">
    <source>
        <dbReference type="EMBL" id="KOG33712.1"/>
    </source>
</evidence>
<evidence type="ECO:0000256" key="1">
    <source>
        <dbReference type="SAM" id="Phobius"/>
    </source>
</evidence>
<gene>
    <name evidence="2" type="ORF">ADK37_21575</name>
</gene>
<organism evidence="2 3">
    <name type="scientific">Streptomyces resistomycificus</name>
    <dbReference type="NCBI Taxonomy" id="67356"/>
    <lineage>
        <taxon>Bacteria</taxon>
        <taxon>Bacillati</taxon>
        <taxon>Actinomycetota</taxon>
        <taxon>Actinomycetes</taxon>
        <taxon>Kitasatosporales</taxon>
        <taxon>Streptomycetaceae</taxon>
        <taxon>Streptomyces</taxon>
        <taxon>Streptomyces aurantiacus group</taxon>
    </lineage>
</organism>
<name>A0A0L8L6D2_9ACTN</name>
<keyword evidence="1" id="KW-0812">Transmembrane</keyword>
<protein>
    <submittedName>
        <fullName evidence="2">Uncharacterized protein</fullName>
    </submittedName>
</protein>
<comment type="caution">
    <text evidence="2">The sequence shown here is derived from an EMBL/GenBank/DDBJ whole genome shotgun (WGS) entry which is preliminary data.</text>
</comment>
<keyword evidence="1" id="KW-1133">Transmembrane helix</keyword>
<accession>A0A0L8L6D2</accession>
<keyword evidence="1" id="KW-0472">Membrane</keyword>
<dbReference type="AlphaFoldDB" id="A0A0L8L6D2"/>
<dbReference type="PATRIC" id="fig|67356.5.peg.4587"/>
<dbReference type="EMBL" id="LGUS01000170">
    <property type="protein sequence ID" value="KOG33712.1"/>
    <property type="molecule type" value="Genomic_DNA"/>
</dbReference>
<sequence>MNERTSRLGHRPAAPSADIPPFLTVHTTVVLLAALLIGCVGGTLTFLSGSPLAGAVLAGLTGGGASIPVLRSLIR</sequence>
<keyword evidence="3" id="KW-1185">Reference proteome</keyword>
<reference evidence="3" key="1">
    <citation type="submission" date="2015-07" db="EMBL/GenBank/DDBJ databases">
        <authorList>
            <person name="Ju K.-S."/>
            <person name="Doroghazi J.R."/>
            <person name="Metcalf W.W."/>
        </authorList>
    </citation>
    <scope>NUCLEOTIDE SEQUENCE [LARGE SCALE GENOMIC DNA]</scope>
    <source>
        <strain evidence="3">NRRL 2290</strain>
    </source>
</reference>